<evidence type="ECO:0000256" key="5">
    <source>
        <dbReference type="ARBA" id="ARBA00022692"/>
    </source>
</evidence>
<accession>A0AAW8B8W4</accession>
<keyword evidence="4" id="KW-0997">Cell inner membrane</keyword>
<comment type="subcellular location">
    <subcellularLocation>
        <location evidence="1">Cell inner membrane</location>
        <topology evidence="1">Multi-pass membrane protein</topology>
    </subcellularLocation>
</comment>
<comment type="caution">
    <text evidence="10">The sequence shown here is derived from an EMBL/GenBank/DDBJ whole genome shotgun (WGS) entry which is preliminary data.</text>
</comment>
<keyword evidence="2" id="KW-0813">Transport</keyword>
<keyword evidence="5 8" id="KW-0812">Transmembrane</keyword>
<feature type="transmembrane region" description="Helical" evidence="8">
    <location>
        <begin position="332"/>
        <end position="354"/>
    </location>
</feature>
<feature type="transmembrane region" description="Helical" evidence="8">
    <location>
        <begin position="164"/>
        <end position="184"/>
    </location>
</feature>
<evidence type="ECO:0000256" key="3">
    <source>
        <dbReference type="ARBA" id="ARBA00022475"/>
    </source>
</evidence>
<dbReference type="InterPro" id="IPR036259">
    <property type="entry name" value="MFS_trans_sf"/>
</dbReference>
<evidence type="ECO:0000256" key="8">
    <source>
        <dbReference type="SAM" id="Phobius"/>
    </source>
</evidence>
<feature type="transmembrane region" description="Helical" evidence="8">
    <location>
        <begin position="205"/>
        <end position="227"/>
    </location>
</feature>
<feature type="transmembrane region" description="Helical" evidence="8">
    <location>
        <begin position="99"/>
        <end position="116"/>
    </location>
</feature>
<keyword evidence="11" id="KW-1185">Reference proteome</keyword>
<feature type="transmembrane region" description="Helical" evidence="8">
    <location>
        <begin position="76"/>
        <end position="93"/>
    </location>
</feature>
<proteinExistence type="predicted"/>
<dbReference type="GO" id="GO:0030395">
    <property type="term" value="F:lactose binding"/>
    <property type="evidence" value="ECO:0007669"/>
    <property type="project" value="TreeGrafter"/>
</dbReference>
<protein>
    <submittedName>
        <fullName evidence="10">MFS transporter</fullName>
    </submittedName>
</protein>
<dbReference type="SUPFAM" id="SSF103473">
    <property type="entry name" value="MFS general substrate transporter"/>
    <property type="match status" value="1"/>
</dbReference>
<dbReference type="GO" id="GO:0015528">
    <property type="term" value="F:lactose:proton symporter activity"/>
    <property type="evidence" value="ECO:0007669"/>
    <property type="project" value="TreeGrafter"/>
</dbReference>
<evidence type="ECO:0000313" key="10">
    <source>
        <dbReference type="EMBL" id="MDP1521359.1"/>
    </source>
</evidence>
<evidence type="ECO:0000256" key="1">
    <source>
        <dbReference type="ARBA" id="ARBA00004429"/>
    </source>
</evidence>
<evidence type="ECO:0000313" key="11">
    <source>
        <dbReference type="Proteomes" id="UP001178354"/>
    </source>
</evidence>
<dbReference type="Proteomes" id="UP001178354">
    <property type="component" value="Unassembled WGS sequence"/>
</dbReference>
<dbReference type="AlphaFoldDB" id="A0AAW8B8W4"/>
<dbReference type="GO" id="GO:0005886">
    <property type="term" value="C:plasma membrane"/>
    <property type="evidence" value="ECO:0007669"/>
    <property type="project" value="UniProtKB-SubCell"/>
</dbReference>
<dbReference type="InterPro" id="IPR020846">
    <property type="entry name" value="MFS_dom"/>
</dbReference>
<dbReference type="Gene3D" id="1.20.1250.20">
    <property type="entry name" value="MFS general substrate transporter like domains"/>
    <property type="match status" value="2"/>
</dbReference>
<feature type="transmembrane region" description="Helical" evidence="8">
    <location>
        <begin position="239"/>
        <end position="259"/>
    </location>
</feature>
<dbReference type="InterPro" id="IPR026032">
    <property type="entry name" value="HcaT-like"/>
</dbReference>
<gene>
    <name evidence="10" type="ORF">Q8A57_10290</name>
</gene>
<keyword evidence="6 8" id="KW-1133">Transmembrane helix</keyword>
<dbReference type="RefSeq" id="WP_305171020.1">
    <property type="nucleotide sequence ID" value="NZ_JAUUUU010000006.1"/>
</dbReference>
<dbReference type="PANTHER" id="PTHR23522">
    <property type="entry name" value="BLL5896 PROTEIN"/>
    <property type="match status" value="1"/>
</dbReference>
<feature type="transmembrane region" description="Helical" evidence="8">
    <location>
        <begin position="266"/>
        <end position="286"/>
    </location>
</feature>
<feature type="transmembrane region" description="Helical" evidence="8">
    <location>
        <begin position="292"/>
        <end position="311"/>
    </location>
</feature>
<dbReference type="EMBL" id="JAUUUU010000006">
    <property type="protein sequence ID" value="MDP1521359.1"/>
    <property type="molecule type" value="Genomic_DNA"/>
</dbReference>
<keyword evidence="7 8" id="KW-0472">Membrane</keyword>
<dbReference type="PANTHER" id="PTHR23522:SF10">
    <property type="entry name" value="3-PHENYLPROPIONIC ACID TRANSPORTER-RELATED"/>
    <property type="match status" value="1"/>
</dbReference>
<reference evidence="10" key="2">
    <citation type="submission" date="2023-08" db="EMBL/GenBank/DDBJ databases">
        <authorList>
            <person name="Luo J."/>
        </authorList>
    </citation>
    <scope>NUCLEOTIDE SEQUENCE</scope>
    <source>
        <strain evidence="10">DSM 25064</strain>
    </source>
</reference>
<evidence type="ECO:0000256" key="2">
    <source>
        <dbReference type="ARBA" id="ARBA00022448"/>
    </source>
</evidence>
<name>A0AAW8B8W4_9GAMM</name>
<dbReference type="PROSITE" id="PS50850">
    <property type="entry name" value="MFS"/>
    <property type="match status" value="1"/>
</dbReference>
<evidence type="ECO:0000256" key="4">
    <source>
        <dbReference type="ARBA" id="ARBA00022519"/>
    </source>
</evidence>
<feature type="transmembrane region" description="Helical" evidence="8">
    <location>
        <begin position="46"/>
        <end position="64"/>
    </location>
</feature>
<feature type="transmembrane region" description="Helical" evidence="8">
    <location>
        <begin position="12"/>
        <end position="34"/>
    </location>
</feature>
<evidence type="ECO:0000256" key="7">
    <source>
        <dbReference type="ARBA" id="ARBA00023136"/>
    </source>
</evidence>
<dbReference type="CDD" id="cd17335">
    <property type="entry name" value="MFS_MFSD6"/>
    <property type="match status" value="1"/>
</dbReference>
<sequence length="385" mass="43103">MQQEGSEPVPYWRLSAFYFCFFGLLGALFPYWSLYLKSLGFSAADIGLLLALPMATKVVAPNLWGWLADHTGQRLLIIRVGALLSCVCFSGIFLSQKFWVVAMVMIGYSFFWNAVLPQQEVVTTSFLRETPENYSRVRLWGSIGFIIFVLGSGAWFDAYSIDSLPLIGFLLLAGIFITSLAVPTPHQQKHQRASQPFLAVLRQPAVAAFFVAGMLMQFSHGIYYSFFSIYMETQGYSRGVIGVLWSVGVVAEVVLFIVMHRLLPLFGVRLIMSVCLLLATLRWLTIGYFPELLWLLMLAQTLHAFTFGAYHSAGIDCIRRLFEPGNQGKAQALYSAFCLGLGGAIGSWLGGLVWDYRSLLAFEMGAAACFIAVFVIWFRLRDERL</sequence>
<dbReference type="NCBIfam" id="NF037955">
    <property type="entry name" value="mfs"/>
    <property type="match status" value="1"/>
</dbReference>
<feature type="domain" description="Major facilitator superfamily (MFS) profile" evidence="9">
    <location>
        <begin position="205"/>
        <end position="385"/>
    </location>
</feature>
<dbReference type="InterPro" id="IPR024989">
    <property type="entry name" value="MFS_assoc_dom"/>
</dbReference>
<keyword evidence="3" id="KW-1003">Cell membrane</keyword>
<dbReference type="Pfam" id="PF12832">
    <property type="entry name" value="MFS_1_like"/>
    <property type="match status" value="1"/>
</dbReference>
<organism evidence="10 11">
    <name type="scientific">Porticoccus litoralis</name>
    <dbReference type="NCBI Taxonomy" id="434086"/>
    <lineage>
        <taxon>Bacteria</taxon>
        <taxon>Pseudomonadati</taxon>
        <taxon>Pseudomonadota</taxon>
        <taxon>Gammaproteobacteria</taxon>
        <taxon>Cellvibrionales</taxon>
        <taxon>Porticoccaceae</taxon>
        <taxon>Porticoccus</taxon>
    </lineage>
</organism>
<dbReference type="PIRSF" id="PIRSF004925">
    <property type="entry name" value="HcaT"/>
    <property type="match status" value="1"/>
</dbReference>
<feature type="transmembrane region" description="Helical" evidence="8">
    <location>
        <begin position="360"/>
        <end position="380"/>
    </location>
</feature>
<evidence type="ECO:0000259" key="9">
    <source>
        <dbReference type="PROSITE" id="PS50850"/>
    </source>
</evidence>
<feature type="transmembrane region" description="Helical" evidence="8">
    <location>
        <begin position="137"/>
        <end position="158"/>
    </location>
</feature>
<reference evidence="10" key="1">
    <citation type="journal article" date="2010" name="Int. J. Syst. Evol. Microbiol.">
        <title>Porticoccus litoralis gen. nov., sp. nov., a gammaproteobacterium isolated from the Yellow Sea.</title>
        <authorList>
            <person name="Oh H.M."/>
            <person name="Kim H."/>
            <person name="Kim K.M."/>
            <person name="Min G.S."/>
            <person name="Cho J.C."/>
        </authorList>
    </citation>
    <scope>NUCLEOTIDE SEQUENCE</scope>
    <source>
        <strain evidence="10">DSM 25064</strain>
    </source>
</reference>
<evidence type="ECO:0000256" key="6">
    <source>
        <dbReference type="ARBA" id="ARBA00022989"/>
    </source>
</evidence>